<dbReference type="PANTHER" id="PTHR33055">
    <property type="entry name" value="TRANSPOSASE FOR INSERTION SEQUENCE ELEMENT IS1111A"/>
    <property type="match status" value="1"/>
</dbReference>
<gene>
    <name evidence="3" type="ORF">KDK_79310</name>
</gene>
<organism evidence="3 4">
    <name type="scientific">Dictyobacter kobayashii</name>
    <dbReference type="NCBI Taxonomy" id="2014872"/>
    <lineage>
        <taxon>Bacteria</taxon>
        <taxon>Bacillati</taxon>
        <taxon>Chloroflexota</taxon>
        <taxon>Ktedonobacteria</taxon>
        <taxon>Ktedonobacterales</taxon>
        <taxon>Dictyobacteraceae</taxon>
        <taxon>Dictyobacter</taxon>
    </lineage>
</organism>
<dbReference type="AlphaFoldDB" id="A0A402AYD5"/>
<dbReference type="Pfam" id="PF02371">
    <property type="entry name" value="Transposase_20"/>
    <property type="match status" value="1"/>
</dbReference>
<dbReference type="GO" id="GO:0003677">
    <property type="term" value="F:DNA binding"/>
    <property type="evidence" value="ECO:0007669"/>
    <property type="project" value="InterPro"/>
</dbReference>
<sequence>MEILYPRCAGLDIHKKSLVACILLPDAQGHPSKQFHSFSTMLSDLQRLRDLLTSLCVTHVAMESTGVFWKPIYNVLEDHFTLLVVNAQHIKAVPGRKTDIKDAEWIADLLQHGLLRPSFVPSRQQRDLRELTRYRTSLVQERARTILRLQKILEDANLKLASVVSDLTGASAKAILHALLDGTTDPSVLAQLARGRLRPKRDLLEKALAGTLRPHHRFLVTEQLALIDALDDSIEHLNMQIAELVRPFEDLCTLLCTIPGIGRRLAEILLAELGPDMAHFPSARHLASWAGMCPGNRQSGGKRLKSPMRKGNPWLRSAQVEAAHAAARSSSTYLSAQYQRLTARRGANKATVALGHTLLIIIYQVLSKKEVYHDLGSNYFDEHDRQAVQRRLVHRLETLGYQVQLTMTATGT</sequence>
<name>A0A402AYD5_9CHLR</name>
<dbReference type="Pfam" id="PF01548">
    <property type="entry name" value="DEDD_Tnp_IS110"/>
    <property type="match status" value="1"/>
</dbReference>
<evidence type="ECO:0000259" key="1">
    <source>
        <dbReference type="Pfam" id="PF01548"/>
    </source>
</evidence>
<dbReference type="InterPro" id="IPR003346">
    <property type="entry name" value="Transposase_20"/>
</dbReference>
<dbReference type="RefSeq" id="WP_126557400.1">
    <property type="nucleotide sequence ID" value="NZ_BIFS01000002.1"/>
</dbReference>
<dbReference type="GO" id="GO:0006313">
    <property type="term" value="P:DNA transposition"/>
    <property type="evidence" value="ECO:0007669"/>
    <property type="project" value="InterPro"/>
</dbReference>
<dbReference type="GO" id="GO:0004803">
    <property type="term" value="F:transposase activity"/>
    <property type="evidence" value="ECO:0007669"/>
    <property type="project" value="InterPro"/>
</dbReference>
<keyword evidence="4" id="KW-1185">Reference proteome</keyword>
<proteinExistence type="predicted"/>
<evidence type="ECO:0000313" key="3">
    <source>
        <dbReference type="EMBL" id="GCE24131.1"/>
    </source>
</evidence>
<protein>
    <submittedName>
        <fullName evidence="3">IS110 family transposase</fullName>
    </submittedName>
</protein>
<accession>A0A402AYD5</accession>
<comment type="caution">
    <text evidence="3">The sequence shown here is derived from an EMBL/GenBank/DDBJ whole genome shotgun (WGS) entry which is preliminary data.</text>
</comment>
<dbReference type="EMBL" id="BIFS01000002">
    <property type="protein sequence ID" value="GCE24131.1"/>
    <property type="molecule type" value="Genomic_DNA"/>
</dbReference>
<dbReference type="OrthoDB" id="140531at2"/>
<evidence type="ECO:0000259" key="2">
    <source>
        <dbReference type="Pfam" id="PF02371"/>
    </source>
</evidence>
<feature type="domain" description="Transposase IS110-like N-terminal" evidence="1">
    <location>
        <begin position="9"/>
        <end position="155"/>
    </location>
</feature>
<dbReference type="NCBIfam" id="NF033542">
    <property type="entry name" value="transpos_IS110"/>
    <property type="match status" value="1"/>
</dbReference>
<reference evidence="4" key="1">
    <citation type="submission" date="2018-12" db="EMBL/GenBank/DDBJ databases">
        <title>Tengunoibacter tsumagoiensis gen. nov., sp. nov., Dictyobacter kobayashii sp. nov., D. alpinus sp. nov., and D. joshuensis sp. nov. and description of Dictyobacteraceae fam. nov. within the order Ktedonobacterales isolated from Tengu-no-mugimeshi.</title>
        <authorList>
            <person name="Wang C.M."/>
            <person name="Zheng Y."/>
            <person name="Sakai Y."/>
            <person name="Toyoda A."/>
            <person name="Minakuchi Y."/>
            <person name="Abe K."/>
            <person name="Yokota A."/>
            <person name="Yabe S."/>
        </authorList>
    </citation>
    <scope>NUCLEOTIDE SEQUENCE [LARGE SCALE GENOMIC DNA]</scope>
    <source>
        <strain evidence="4">Uno11</strain>
    </source>
</reference>
<dbReference type="PANTHER" id="PTHR33055:SF15">
    <property type="entry name" value="TRANSPOSASE-RELATED"/>
    <property type="match status" value="1"/>
</dbReference>
<dbReference type="Proteomes" id="UP000287188">
    <property type="component" value="Unassembled WGS sequence"/>
</dbReference>
<dbReference type="InterPro" id="IPR047650">
    <property type="entry name" value="Transpos_IS110"/>
</dbReference>
<feature type="domain" description="Transposase IS116/IS110/IS902 C-terminal" evidence="2">
    <location>
        <begin position="252"/>
        <end position="339"/>
    </location>
</feature>
<dbReference type="InterPro" id="IPR002525">
    <property type="entry name" value="Transp_IS110-like_N"/>
</dbReference>
<evidence type="ECO:0000313" key="4">
    <source>
        <dbReference type="Proteomes" id="UP000287188"/>
    </source>
</evidence>